<feature type="signal peptide" evidence="1">
    <location>
        <begin position="1"/>
        <end position="28"/>
    </location>
</feature>
<proteinExistence type="predicted"/>
<dbReference type="Proteomes" id="UP000298127">
    <property type="component" value="Unassembled WGS sequence"/>
</dbReference>
<protein>
    <recommendedName>
        <fullName evidence="4">DUF4430 domain-containing protein</fullName>
    </recommendedName>
</protein>
<evidence type="ECO:0000256" key="1">
    <source>
        <dbReference type="SAM" id="SignalP"/>
    </source>
</evidence>
<sequence>MTTRLATRASLAALAGFALLALSACSSAGSASTVSTAPESSASSSTAAAEPISDCTGVAVIVDAGNLEAADDPSTTACIEADAPIAASDALKQADVATEGTDEYADQVVCRVNGVPAEDEAITSPDGTDYFEKCASMPAAFAYWSLWAKPADGEWAYAQEGLSTLQLAPGDSVELLFTLNDEPAAPAA</sequence>
<dbReference type="AlphaFoldDB" id="A0A4Y9RB40"/>
<feature type="chain" id="PRO_5038401619" description="DUF4430 domain-containing protein" evidence="1">
    <location>
        <begin position="29"/>
        <end position="188"/>
    </location>
</feature>
<name>A0A4Y9RB40_9MICO</name>
<keyword evidence="1" id="KW-0732">Signal</keyword>
<dbReference type="RefSeq" id="WP_135119141.1">
    <property type="nucleotide sequence ID" value="NZ_SPQZ01000001.1"/>
</dbReference>
<evidence type="ECO:0000313" key="2">
    <source>
        <dbReference type="EMBL" id="TFW00317.1"/>
    </source>
</evidence>
<evidence type="ECO:0008006" key="4">
    <source>
        <dbReference type="Google" id="ProtNLM"/>
    </source>
</evidence>
<accession>A0A4Y9RB40</accession>
<keyword evidence="3" id="KW-1185">Reference proteome</keyword>
<evidence type="ECO:0000313" key="3">
    <source>
        <dbReference type="Proteomes" id="UP000298127"/>
    </source>
</evidence>
<comment type="caution">
    <text evidence="2">The sequence shown here is derived from an EMBL/GenBank/DDBJ whole genome shotgun (WGS) entry which is preliminary data.</text>
</comment>
<gene>
    <name evidence="2" type="ORF">E4M00_03845</name>
</gene>
<reference evidence="2 3" key="1">
    <citation type="journal article" date="2018" name="J. Microbiol.">
        <title>Leifsonia flava sp. nov., a novel actinobacterium isolated from the rhizosphere of Aquilegia viridiflora.</title>
        <authorList>
            <person name="Cai Y."/>
            <person name="Tao W.Z."/>
            <person name="Ma Y.J."/>
            <person name="Cheng J."/>
            <person name="Zhang M.Y."/>
            <person name="Zhang Y.X."/>
        </authorList>
    </citation>
    <scope>NUCLEOTIDE SEQUENCE [LARGE SCALE GENOMIC DNA]</scope>
    <source>
        <strain evidence="2 3">SYP-B2174</strain>
    </source>
</reference>
<dbReference type="PROSITE" id="PS51257">
    <property type="entry name" value="PROKAR_LIPOPROTEIN"/>
    <property type="match status" value="1"/>
</dbReference>
<organism evidence="2 3">
    <name type="scientific">Orlajensenia leifsoniae</name>
    <dbReference type="NCBI Taxonomy" id="2561933"/>
    <lineage>
        <taxon>Bacteria</taxon>
        <taxon>Bacillati</taxon>
        <taxon>Actinomycetota</taxon>
        <taxon>Actinomycetes</taxon>
        <taxon>Micrococcales</taxon>
        <taxon>Microbacteriaceae</taxon>
        <taxon>Orlajensenia</taxon>
    </lineage>
</organism>
<dbReference type="EMBL" id="SPQZ01000001">
    <property type="protein sequence ID" value="TFW00317.1"/>
    <property type="molecule type" value="Genomic_DNA"/>
</dbReference>